<dbReference type="AlphaFoldDB" id="A0A1H6CTK3"/>
<dbReference type="Proteomes" id="UP000236723">
    <property type="component" value="Unassembled WGS sequence"/>
</dbReference>
<keyword evidence="4" id="KW-0479">Metal-binding</keyword>
<dbReference type="PANTHER" id="PTHR33653">
    <property type="entry name" value="RIBONUCLEASE VAPC2"/>
    <property type="match status" value="1"/>
</dbReference>
<evidence type="ECO:0000256" key="3">
    <source>
        <dbReference type="ARBA" id="ARBA00022722"/>
    </source>
</evidence>
<proteinExistence type="inferred from homology"/>
<comment type="cofactor">
    <cofactor evidence="1">
        <name>Mg(2+)</name>
        <dbReference type="ChEBI" id="CHEBI:18420"/>
    </cofactor>
</comment>
<dbReference type="GO" id="GO:0004518">
    <property type="term" value="F:nuclease activity"/>
    <property type="evidence" value="ECO:0007669"/>
    <property type="project" value="UniProtKB-KW"/>
</dbReference>
<evidence type="ECO:0000256" key="2">
    <source>
        <dbReference type="ARBA" id="ARBA00022649"/>
    </source>
</evidence>
<evidence type="ECO:0000313" key="9">
    <source>
        <dbReference type="EMBL" id="SEG76282.1"/>
    </source>
</evidence>
<keyword evidence="5" id="KW-0378">Hydrolase</keyword>
<keyword evidence="10" id="KW-1185">Reference proteome</keyword>
<dbReference type="GO" id="GO:0016787">
    <property type="term" value="F:hydrolase activity"/>
    <property type="evidence" value="ECO:0007669"/>
    <property type="project" value="UniProtKB-KW"/>
</dbReference>
<gene>
    <name evidence="9" type="ORF">SAMN04489712_111145</name>
</gene>
<comment type="similarity">
    <text evidence="7">Belongs to the PINc/VapC protein family.</text>
</comment>
<evidence type="ECO:0000256" key="6">
    <source>
        <dbReference type="ARBA" id="ARBA00022842"/>
    </source>
</evidence>
<dbReference type="Gene3D" id="3.40.50.1010">
    <property type="entry name" value="5'-nuclease"/>
    <property type="match status" value="1"/>
</dbReference>
<dbReference type="Pfam" id="PF01850">
    <property type="entry name" value="PIN"/>
    <property type="match status" value="1"/>
</dbReference>
<organism evidence="9 10">
    <name type="scientific">Thermomonospora echinospora</name>
    <dbReference type="NCBI Taxonomy" id="1992"/>
    <lineage>
        <taxon>Bacteria</taxon>
        <taxon>Bacillati</taxon>
        <taxon>Actinomycetota</taxon>
        <taxon>Actinomycetes</taxon>
        <taxon>Streptosporangiales</taxon>
        <taxon>Thermomonosporaceae</taxon>
        <taxon>Thermomonospora</taxon>
    </lineage>
</organism>
<evidence type="ECO:0000256" key="4">
    <source>
        <dbReference type="ARBA" id="ARBA00022723"/>
    </source>
</evidence>
<dbReference type="EMBL" id="FNVO01000011">
    <property type="protein sequence ID" value="SEG76282.1"/>
    <property type="molecule type" value="Genomic_DNA"/>
</dbReference>
<dbReference type="InterPro" id="IPR002716">
    <property type="entry name" value="PIN_dom"/>
</dbReference>
<evidence type="ECO:0000256" key="7">
    <source>
        <dbReference type="ARBA" id="ARBA00038093"/>
    </source>
</evidence>
<keyword evidence="3" id="KW-0540">Nuclease</keyword>
<sequence length="68" mass="7535">MPIPEQAFERALDIQELMVQRGTHRSAGLADLLLAAAAEEHRLTVLHDDKDFDCIAAVTGQPVRRVLN</sequence>
<dbReference type="InterPro" id="IPR050556">
    <property type="entry name" value="Type_II_TA_system_RNase"/>
</dbReference>
<protein>
    <recommendedName>
        <fullName evidence="8">PIN domain-containing protein</fullName>
    </recommendedName>
</protein>
<evidence type="ECO:0000256" key="5">
    <source>
        <dbReference type="ARBA" id="ARBA00022801"/>
    </source>
</evidence>
<evidence type="ECO:0000313" key="10">
    <source>
        <dbReference type="Proteomes" id="UP000236723"/>
    </source>
</evidence>
<evidence type="ECO:0000256" key="1">
    <source>
        <dbReference type="ARBA" id="ARBA00001946"/>
    </source>
</evidence>
<accession>A0A1H6CTK3</accession>
<dbReference type="GO" id="GO:0046872">
    <property type="term" value="F:metal ion binding"/>
    <property type="evidence" value="ECO:0007669"/>
    <property type="project" value="UniProtKB-KW"/>
</dbReference>
<dbReference type="SUPFAM" id="SSF88723">
    <property type="entry name" value="PIN domain-like"/>
    <property type="match status" value="1"/>
</dbReference>
<evidence type="ECO:0000259" key="8">
    <source>
        <dbReference type="Pfam" id="PF01850"/>
    </source>
</evidence>
<dbReference type="InterPro" id="IPR029060">
    <property type="entry name" value="PIN-like_dom_sf"/>
</dbReference>
<feature type="domain" description="PIN" evidence="8">
    <location>
        <begin position="10"/>
        <end position="56"/>
    </location>
</feature>
<keyword evidence="2" id="KW-1277">Toxin-antitoxin system</keyword>
<reference evidence="10" key="1">
    <citation type="submission" date="2016-10" db="EMBL/GenBank/DDBJ databases">
        <authorList>
            <person name="Varghese N."/>
            <person name="Submissions S."/>
        </authorList>
    </citation>
    <scope>NUCLEOTIDE SEQUENCE [LARGE SCALE GENOMIC DNA]</scope>
    <source>
        <strain evidence="10">DSM 43163</strain>
    </source>
</reference>
<dbReference type="PANTHER" id="PTHR33653:SF1">
    <property type="entry name" value="RIBONUCLEASE VAPC2"/>
    <property type="match status" value="1"/>
</dbReference>
<name>A0A1H6CTK3_9ACTN</name>
<keyword evidence="6" id="KW-0460">Magnesium</keyword>